<dbReference type="InterPro" id="IPR029058">
    <property type="entry name" value="AB_hydrolase_fold"/>
</dbReference>
<dbReference type="SUPFAM" id="SSF53474">
    <property type="entry name" value="alpha/beta-Hydrolases"/>
    <property type="match status" value="1"/>
</dbReference>
<reference evidence="2 3" key="1">
    <citation type="submission" date="2017-03" db="EMBL/GenBank/DDBJ databases">
        <title>Genomes of endolithic fungi from Antarctica.</title>
        <authorList>
            <person name="Coleine C."/>
            <person name="Masonjones S."/>
            <person name="Stajich J.E."/>
        </authorList>
    </citation>
    <scope>NUCLEOTIDE SEQUENCE [LARGE SCALE GENOMIC DNA]</scope>
    <source>
        <strain evidence="2 3">CCFEE 5187</strain>
    </source>
</reference>
<organism evidence="2 3">
    <name type="scientific">Cryomyces minteri</name>
    <dbReference type="NCBI Taxonomy" id="331657"/>
    <lineage>
        <taxon>Eukaryota</taxon>
        <taxon>Fungi</taxon>
        <taxon>Dikarya</taxon>
        <taxon>Ascomycota</taxon>
        <taxon>Pezizomycotina</taxon>
        <taxon>Dothideomycetes</taxon>
        <taxon>Dothideomycetes incertae sedis</taxon>
        <taxon>Cryomyces</taxon>
    </lineage>
</organism>
<dbReference type="OrthoDB" id="408373at2759"/>
<dbReference type="PANTHER" id="PTHR43798">
    <property type="entry name" value="MONOACYLGLYCEROL LIPASE"/>
    <property type="match status" value="1"/>
</dbReference>
<dbReference type="AlphaFoldDB" id="A0A4U0WXB0"/>
<evidence type="ECO:0000259" key="1">
    <source>
        <dbReference type="Pfam" id="PF00561"/>
    </source>
</evidence>
<evidence type="ECO:0000313" key="2">
    <source>
        <dbReference type="EMBL" id="TKA68414.1"/>
    </source>
</evidence>
<sequence>MSSFPDISRYFSTSPQPRPNVYLAAAAGLSLGVLLNRSLSSPYSPSHPGVLPSPRKSLLPTLSRTEIAELPYPPDVFLGARDVDSPYGTIRVYEWGPEEGRKVLFVHGISTPCIAFAGMAEKLVEKGCRVMLFDLFGRGYSDTPTSLPHDARLYTTQILLALSSSPLSWTGSNQTFSLVGYSLGGCIAAAFTSYFPSLVNSLILIAPAGLVRPAHIGWKSRVLYSTGWLPERLLQWLVRRRLEGGPSGAVAVTPSPQDTFDDVAADADDAVAAEVGNTASSAPQSGGNAPGASFDAAALFPHRPHISPAAAVRWQLLSHPGFLPAFMSSIRYAPIHSQHDRWTLIGRRLSAQKSSYASLSSSSSSFSMNRQQQGKVLIILGRTDPIIVETEIVPDAREVLGRENVEVVVLDAGHEVPVSKSGEVVDAVWKFWGGGEAGMGKGEVAAAT</sequence>
<dbReference type="InterPro" id="IPR000073">
    <property type="entry name" value="AB_hydrolase_1"/>
</dbReference>
<keyword evidence="3" id="KW-1185">Reference proteome</keyword>
<feature type="domain" description="AB hydrolase-1" evidence="1">
    <location>
        <begin position="103"/>
        <end position="416"/>
    </location>
</feature>
<accession>A0A4U0WXB0</accession>
<dbReference type="EMBL" id="NAJN01000821">
    <property type="protein sequence ID" value="TKA68414.1"/>
    <property type="molecule type" value="Genomic_DNA"/>
</dbReference>
<dbReference type="Proteomes" id="UP000308768">
    <property type="component" value="Unassembled WGS sequence"/>
</dbReference>
<dbReference type="PRINTS" id="PR00111">
    <property type="entry name" value="ABHYDROLASE"/>
</dbReference>
<dbReference type="PANTHER" id="PTHR43798:SF33">
    <property type="entry name" value="HYDROLASE, PUTATIVE (AFU_ORTHOLOGUE AFUA_2G14860)-RELATED"/>
    <property type="match status" value="1"/>
</dbReference>
<gene>
    <name evidence="2" type="ORF">B0A49_05516</name>
</gene>
<dbReference type="Pfam" id="PF00561">
    <property type="entry name" value="Abhydrolase_1"/>
    <property type="match status" value="1"/>
</dbReference>
<dbReference type="GO" id="GO:0016020">
    <property type="term" value="C:membrane"/>
    <property type="evidence" value="ECO:0007669"/>
    <property type="project" value="TreeGrafter"/>
</dbReference>
<dbReference type="InterPro" id="IPR050266">
    <property type="entry name" value="AB_hydrolase_sf"/>
</dbReference>
<evidence type="ECO:0000313" key="3">
    <source>
        <dbReference type="Proteomes" id="UP000308768"/>
    </source>
</evidence>
<dbReference type="Gene3D" id="3.40.50.1820">
    <property type="entry name" value="alpha/beta hydrolase"/>
    <property type="match status" value="1"/>
</dbReference>
<comment type="caution">
    <text evidence="2">The sequence shown here is derived from an EMBL/GenBank/DDBJ whole genome shotgun (WGS) entry which is preliminary data.</text>
</comment>
<proteinExistence type="predicted"/>
<protein>
    <recommendedName>
        <fullName evidence="1">AB hydrolase-1 domain-containing protein</fullName>
    </recommendedName>
</protein>
<name>A0A4U0WXB0_9PEZI</name>
<dbReference type="STRING" id="331657.A0A4U0WXB0"/>